<dbReference type="Proteomes" id="UP000033882">
    <property type="component" value="Unassembled WGS sequence"/>
</dbReference>
<evidence type="ECO:0000313" key="2">
    <source>
        <dbReference type="Proteomes" id="UP000033882"/>
    </source>
</evidence>
<gene>
    <name evidence="1" type="ORF">UY19_C0003G0010</name>
</gene>
<name>A0A0G1X7L3_9BACT</name>
<protein>
    <recommendedName>
        <fullName evidence="3">Band 7 domain-containing protein</fullName>
    </recommendedName>
</protein>
<dbReference type="EMBL" id="LCPB01000003">
    <property type="protein sequence ID" value="KKU90355.1"/>
    <property type="molecule type" value="Genomic_DNA"/>
</dbReference>
<organism evidence="1 2">
    <name type="scientific">Candidatus Wolfebacteria bacterium GW2011_GWA2_47_9b</name>
    <dbReference type="NCBI Taxonomy" id="1619005"/>
    <lineage>
        <taxon>Bacteria</taxon>
        <taxon>Candidatus Wolfeibacteriota</taxon>
    </lineage>
</organism>
<evidence type="ECO:0008006" key="3">
    <source>
        <dbReference type="Google" id="ProtNLM"/>
    </source>
</evidence>
<proteinExistence type="predicted"/>
<comment type="caution">
    <text evidence="1">The sequence shown here is derived from an EMBL/GenBank/DDBJ whole genome shotgun (WGS) entry which is preliminary data.</text>
</comment>
<sequence length="303" mass="32877">MGTIMMICAVIALIGGAILWFCHDWVPVGDPGKCRIMRWFGAETGRVRGAEPFLAWFRGFATDFVEVDRRFEIEVPEFKFDCPGDHIPLTASPSLIVEIDDNGGRQFNLSGGREGASKKIARIVKTEIQEFAANPNGEPMTYMAAKKMGAEFVLRAINELVDGDLLGDADVVANRDRFVEDLEEDLSEGSASLVMPQFGLILKGFNLGNFAEPKSIADAEAAKVAAARDAETKKANIQAMKERVDILTNGHTGVSFKDATMAVQIQEGTIKHDIKEEIIRIADDGNGLGALAALLKTAFGGKK</sequence>
<accession>A0A0G1X7L3</accession>
<evidence type="ECO:0000313" key="1">
    <source>
        <dbReference type="EMBL" id="KKU90355.1"/>
    </source>
</evidence>
<dbReference type="AlphaFoldDB" id="A0A0G1X7L3"/>
<reference evidence="1 2" key="1">
    <citation type="journal article" date="2015" name="Nature">
        <title>rRNA introns, odd ribosomes, and small enigmatic genomes across a large radiation of phyla.</title>
        <authorList>
            <person name="Brown C.T."/>
            <person name="Hug L.A."/>
            <person name="Thomas B.C."/>
            <person name="Sharon I."/>
            <person name="Castelle C.J."/>
            <person name="Singh A."/>
            <person name="Wilkins M.J."/>
            <person name="Williams K.H."/>
            <person name="Banfield J.F."/>
        </authorList>
    </citation>
    <scope>NUCLEOTIDE SEQUENCE [LARGE SCALE GENOMIC DNA]</scope>
</reference>